<evidence type="ECO:0000256" key="4">
    <source>
        <dbReference type="ARBA" id="ARBA00022837"/>
    </source>
</evidence>
<evidence type="ECO:0000256" key="2">
    <source>
        <dbReference type="ARBA" id="ARBA00022694"/>
    </source>
</evidence>
<dbReference type="GO" id="GO:0008033">
    <property type="term" value="P:tRNA processing"/>
    <property type="evidence" value="ECO:0007669"/>
    <property type="project" value="UniProtKB-KW"/>
</dbReference>
<evidence type="ECO:0000256" key="3">
    <source>
        <dbReference type="ARBA" id="ARBA00022723"/>
    </source>
</evidence>
<dbReference type="Pfam" id="PF01951">
    <property type="entry name" value="Archease"/>
    <property type="match status" value="1"/>
</dbReference>
<keyword evidence="4" id="KW-0106">Calcium</keyword>
<keyword evidence="3" id="KW-0479">Metal-binding</keyword>
<feature type="domain" description="Archease" evidence="5">
    <location>
        <begin position="3"/>
        <end position="137"/>
    </location>
</feature>
<dbReference type="Gene3D" id="3.55.10.10">
    <property type="entry name" value="Archease domain"/>
    <property type="match status" value="1"/>
</dbReference>
<proteinExistence type="inferred from homology"/>
<organism evidence="6 7">
    <name type="scientific">Methanorbis rubei</name>
    <dbReference type="NCBI Taxonomy" id="3028300"/>
    <lineage>
        <taxon>Archaea</taxon>
        <taxon>Methanobacteriati</taxon>
        <taxon>Methanobacteriota</taxon>
        <taxon>Stenosarchaea group</taxon>
        <taxon>Methanomicrobia</taxon>
        <taxon>Methanomicrobiales</taxon>
        <taxon>Methanocorpusculaceae</taxon>
        <taxon>Methanorbis</taxon>
    </lineage>
</organism>
<protein>
    <submittedName>
        <fullName evidence="6">Protein archease</fullName>
    </submittedName>
</protein>
<gene>
    <name evidence="6" type="ORF">McpCs1_06300</name>
</gene>
<comment type="caution">
    <text evidence="6">The sequence shown here is derived from an EMBL/GenBank/DDBJ whole genome shotgun (WGS) entry which is preliminary data.</text>
</comment>
<dbReference type="PANTHER" id="PTHR12682:SF11">
    <property type="entry name" value="PROTEIN ARCHEASE"/>
    <property type="match status" value="1"/>
</dbReference>
<accession>A0AAE4ME56</accession>
<evidence type="ECO:0000313" key="6">
    <source>
        <dbReference type="EMBL" id="MDV0443260.1"/>
    </source>
</evidence>
<dbReference type="EMBL" id="JAWDKB010000002">
    <property type="protein sequence ID" value="MDV0443260.1"/>
    <property type="molecule type" value="Genomic_DNA"/>
</dbReference>
<keyword evidence="2" id="KW-0819">tRNA processing</keyword>
<comment type="similarity">
    <text evidence="1">Belongs to the archease family.</text>
</comment>
<keyword evidence="7" id="KW-1185">Reference proteome</keyword>
<dbReference type="InterPro" id="IPR002804">
    <property type="entry name" value="Archease"/>
</dbReference>
<dbReference type="AlphaFoldDB" id="A0AAE4ME56"/>
<dbReference type="SUPFAM" id="SSF69819">
    <property type="entry name" value="MTH1598-like"/>
    <property type="match status" value="1"/>
</dbReference>
<evidence type="ECO:0000256" key="1">
    <source>
        <dbReference type="ARBA" id="ARBA00007963"/>
    </source>
</evidence>
<dbReference type="GO" id="GO:0046872">
    <property type="term" value="F:metal ion binding"/>
    <property type="evidence" value="ECO:0007669"/>
    <property type="project" value="UniProtKB-KW"/>
</dbReference>
<evidence type="ECO:0000259" key="5">
    <source>
        <dbReference type="Pfam" id="PF01951"/>
    </source>
</evidence>
<name>A0AAE4ME56_9EURY</name>
<dbReference type="InterPro" id="IPR036820">
    <property type="entry name" value="Archease_dom_sf"/>
</dbReference>
<dbReference type="InterPro" id="IPR023572">
    <property type="entry name" value="Archease_dom"/>
</dbReference>
<sequence>MTFEELEHTADVRMKITAPTLAELYAESGFALAATLYGEYSREKAEVSFPIEAEGKDAEETFVNFLSELLFLTEVEYLVPTSFDLVVCNTTVSGNVSGILFDRKKHAGGIGVKGISYSGISFEKNAHGYELIIIFDI</sequence>
<evidence type="ECO:0000313" key="7">
    <source>
        <dbReference type="Proteomes" id="UP001283212"/>
    </source>
</evidence>
<dbReference type="Proteomes" id="UP001283212">
    <property type="component" value="Unassembled WGS sequence"/>
</dbReference>
<reference evidence="6 7" key="1">
    <citation type="submission" date="2023-06" db="EMBL/GenBank/DDBJ databases">
        <title>Genome sequence of Methancorpusculaceae sp. Cs1.</title>
        <authorList>
            <person name="Protasov E."/>
            <person name="Platt K."/>
            <person name="Poehlein A."/>
            <person name="Daniel R."/>
            <person name="Brune A."/>
        </authorList>
    </citation>
    <scope>NUCLEOTIDE SEQUENCE [LARGE SCALE GENOMIC DNA]</scope>
    <source>
        <strain evidence="6 7">Cs1</strain>
    </source>
</reference>
<dbReference type="RefSeq" id="WP_338095788.1">
    <property type="nucleotide sequence ID" value="NZ_JAWDKB010000002.1"/>
</dbReference>
<dbReference type="PANTHER" id="PTHR12682">
    <property type="entry name" value="ARCHEASE"/>
    <property type="match status" value="1"/>
</dbReference>